<dbReference type="InterPro" id="IPR023399">
    <property type="entry name" value="Baseplate-like_2-layer_sand"/>
</dbReference>
<dbReference type="InterPro" id="IPR026276">
    <property type="entry name" value="Baseplate_GpP"/>
</dbReference>
<dbReference type="Gene3D" id="3.55.50.10">
    <property type="entry name" value="Baseplate protein-like domains"/>
    <property type="match status" value="1"/>
</dbReference>
<name>A0A1Y5TZP1_9PROT</name>
<evidence type="ECO:0000259" key="3">
    <source>
        <dbReference type="Pfam" id="PF22255"/>
    </source>
</evidence>
<dbReference type="InterPro" id="IPR053981">
    <property type="entry name" value="Gp44/GpP-like_2nd"/>
</dbReference>
<proteinExistence type="predicted"/>
<dbReference type="Gene3D" id="3.30.1920.10">
    <property type="entry name" value="Baseplate protein-like domains - 2 layer sandwich fold"/>
    <property type="match status" value="1"/>
</dbReference>
<feature type="domain" description="Baseplate hub protein gp44/GpP-like second" evidence="3">
    <location>
        <begin position="95"/>
        <end position="178"/>
    </location>
</feature>
<dbReference type="OrthoDB" id="9016931at2"/>
<protein>
    <submittedName>
        <fullName evidence="4">Phage late control gene D protein (GPD)</fullName>
    </submittedName>
</protein>
<dbReference type="Proteomes" id="UP000193200">
    <property type="component" value="Unassembled WGS sequence"/>
</dbReference>
<dbReference type="InterPro" id="IPR049354">
    <property type="entry name" value="GpP-like_N"/>
</dbReference>
<dbReference type="RefSeq" id="WP_085885813.1">
    <property type="nucleotide sequence ID" value="NZ_FWFR01000008.1"/>
</dbReference>
<reference evidence="4 5" key="1">
    <citation type="submission" date="2017-03" db="EMBL/GenBank/DDBJ databases">
        <authorList>
            <person name="Afonso C.L."/>
            <person name="Miller P.J."/>
            <person name="Scott M.A."/>
            <person name="Spackman E."/>
            <person name="Goraichik I."/>
            <person name="Dimitrov K.M."/>
            <person name="Suarez D.L."/>
            <person name="Swayne D.E."/>
        </authorList>
    </citation>
    <scope>NUCLEOTIDE SEQUENCE [LARGE SCALE GENOMIC DNA]</scope>
    <source>
        <strain evidence="4 5">CECT 7691</strain>
    </source>
</reference>
<organism evidence="4 5">
    <name type="scientific">Oceanibacterium hippocampi</name>
    <dbReference type="NCBI Taxonomy" id="745714"/>
    <lineage>
        <taxon>Bacteria</taxon>
        <taxon>Pseudomonadati</taxon>
        <taxon>Pseudomonadota</taxon>
        <taxon>Alphaproteobacteria</taxon>
        <taxon>Sneathiellales</taxon>
        <taxon>Sneathiellaceae</taxon>
        <taxon>Oceanibacterium</taxon>
    </lineage>
</organism>
<evidence type="ECO:0000313" key="4">
    <source>
        <dbReference type="EMBL" id="SLN77615.1"/>
    </source>
</evidence>
<feature type="domain" description="Baseplate hub protein gp44/GpP-like C-terminal" evidence="2">
    <location>
        <begin position="256"/>
        <end position="337"/>
    </location>
</feature>
<dbReference type="InterPro" id="IPR053982">
    <property type="entry name" value="Gp44/GpP-like_C"/>
</dbReference>
<dbReference type="SUPFAM" id="SSF69279">
    <property type="entry name" value="Phage tail proteins"/>
    <property type="match status" value="2"/>
</dbReference>
<keyword evidence="5" id="KW-1185">Reference proteome</keyword>
<evidence type="ECO:0000259" key="2">
    <source>
        <dbReference type="Pfam" id="PF21929"/>
    </source>
</evidence>
<evidence type="ECO:0000313" key="5">
    <source>
        <dbReference type="Proteomes" id="UP000193200"/>
    </source>
</evidence>
<dbReference type="AlphaFoldDB" id="A0A1Y5TZP1"/>
<dbReference type="Pfam" id="PF22255">
    <property type="entry name" value="Gp44-like_2nd"/>
    <property type="match status" value="1"/>
</dbReference>
<dbReference type="Pfam" id="PF21929">
    <property type="entry name" value="GpP_4th"/>
    <property type="match status" value="1"/>
</dbReference>
<dbReference type="Gene3D" id="2.30.300.10">
    <property type="entry name" value="Baseplate protein-like domain - beta roll fold"/>
    <property type="match status" value="1"/>
</dbReference>
<accession>A0A1Y5TZP1</accession>
<dbReference type="InParanoid" id="A0A1Y5TZP1"/>
<sequence>MATTDDVRLEIGARQWTGWTSFSLAHDLTQLAAGFSLALTERAPGLDPGEIIVRPGDRITLRLGGDAVLDGHVDSLSADLDDARHDLAVQGRCRAGDLVDCSAVHKPDLWRDISLADLAGRLARPFGLAVRDEARPAGRFPVVKLDPGETAWAALERHCRLKGVLATSDRTGGLVLTRAGAAGTTTALVEGENVTAVSAAFSMAERYSEITVKGQGLGGDEAFGDLVAGVQARARDRSVPRYRPLVLLAEGASDGARATARAAFEVTRRAAEALQVRVTVAGWRQGDGRLWPLNARVPCRLPRAGIAGEMLIAGLTYRLSEGGGRETELRLTRPDAWTILPDLPAGNGLAVLLERERAARAGAAPEIGR</sequence>
<feature type="domain" description="Baseplate hub protein gp44-like N-terminal" evidence="1">
    <location>
        <begin position="6"/>
        <end position="92"/>
    </location>
</feature>
<dbReference type="EMBL" id="FWFR01000008">
    <property type="protein sequence ID" value="SLN77615.1"/>
    <property type="molecule type" value="Genomic_DNA"/>
</dbReference>
<evidence type="ECO:0000259" key="1">
    <source>
        <dbReference type="Pfam" id="PF21683"/>
    </source>
</evidence>
<gene>
    <name evidence="4" type="ORF">OCH7691_04481</name>
</gene>
<dbReference type="PIRSF" id="PIRSF004440">
    <property type="entry name" value="GpP"/>
    <property type="match status" value="1"/>
</dbReference>
<dbReference type="Pfam" id="PF21683">
    <property type="entry name" value="GpP-like_1st"/>
    <property type="match status" value="1"/>
</dbReference>